<evidence type="ECO:0000259" key="1">
    <source>
        <dbReference type="PROSITE" id="PS50994"/>
    </source>
</evidence>
<gene>
    <name evidence="2" type="ORF">F3B65_26825</name>
</gene>
<dbReference type="GO" id="GO:0003676">
    <property type="term" value="F:nucleic acid binding"/>
    <property type="evidence" value="ECO:0007669"/>
    <property type="project" value="InterPro"/>
</dbReference>
<dbReference type="Pfam" id="PF13333">
    <property type="entry name" value="rve_2"/>
    <property type="match status" value="1"/>
</dbReference>
<protein>
    <submittedName>
        <fullName evidence="2">IS3 family transposase</fullName>
    </submittedName>
</protein>
<sequence>MRNEYSIQFLCSLMVVNRSGYYKWRKRQGKINQYGQKRQQLVSLLKAQHNRFPSYGYHRLAAVIRNETDLLFGDNLVHKCCRQCSIRSKIHHYKYKKTGRENTFYPNTVTGKWNAKRPLELVVSDMTILKHKGKLHEWVYVLDTFNNEIISHHLGRRHGDPRPYYQCLEDLKQKKDEQMPTILHTDQGAVYSSRAFAKAHEKYNIFRSMSRAGTPTDNPIIESVNGWIKQEMRLDFDMEGYSDLSLFLDDFVRYYNIFRPAYALNYKSPIQFKIEQGF</sequence>
<proteinExistence type="predicted"/>
<dbReference type="SUPFAM" id="SSF53098">
    <property type="entry name" value="Ribonuclease H-like"/>
    <property type="match status" value="1"/>
</dbReference>
<dbReference type="NCBIfam" id="NF033516">
    <property type="entry name" value="transpos_IS3"/>
    <property type="match status" value="1"/>
</dbReference>
<comment type="caution">
    <text evidence="2">The sequence shown here is derived from an EMBL/GenBank/DDBJ whole genome shotgun (WGS) entry which is preliminary data.</text>
</comment>
<feature type="domain" description="Integrase catalytic" evidence="1">
    <location>
        <begin position="114"/>
        <end position="277"/>
    </location>
</feature>
<name>A0A642A5M0_BACOV</name>
<dbReference type="PANTHER" id="PTHR46889:SF5">
    <property type="entry name" value="INTEGRASE PROTEIN"/>
    <property type="match status" value="1"/>
</dbReference>
<dbReference type="PANTHER" id="PTHR46889">
    <property type="entry name" value="TRANSPOSASE INSF FOR INSERTION SEQUENCE IS3B-RELATED"/>
    <property type="match status" value="1"/>
</dbReference>
<organism evidence="2">
    <name type="scientific">Bacteroides ovatus</name>
    <dbReference type="NCBI Taxonomy" id="28116"/>
    <lineage>
        <taxon>Bacteria</taxon>
        <taxon>Pseudomonadati</taxon>
        <taxon>Bacteroidota</taxon>
        <taxon>Bacteroidia</taxon>
        <taxon>Bacteroidales</taxon>
        <taxon>Bacteroidaceae</taxon>
        <taxon>Bacteroides</taxon>
    </lineage>
</organism>
<dbReference type="PROSITE" id="PS50994">
    <property type="entry name" value="INTEGRASE"/>
    <property type="match status" value="1"/>
</dbReference>
<dbReference type="Pfam" id="PF00665">
    <property type="entry name" value="rve"/>
    <property type="match status" value="1"/>
</dbReference>
<accession>A0A642A5M0</accession>
<dbReference type="GO" id="GO:0015074">
    <property type="term" value="P:DNA integration"/>
    <property type="evidence" value="ECO:0007669"/>
    <property type="project" value="InterPro"/>
</dbReference>
<dbReference type="InterPro" id="IPR001584">
    <property type="entry name" value="Integrase_cat-core"/>
</dbReference>
<dbReference type="Gene3D" id="3.30.420.10">
    <property type="entry name" value="Ribonuclease H-like superfamily/Ribonuclease H"/>
    <property type="match status" value="1"/>
</dbReference>
<evidence type="ECO:0000313" key="2">
    <source>
        <dbReference type="EMBL" id="KAA4561172.1"/>
    </source>
</evidence>
<dbReference type="InterPro" id="IPR012337">
    <property type="entry name" value="RNaseH-like_sf"/>
</dbReference>
<dbReference type="InterPro" id="IPR036397">
    <property type="entry name" value="RNaseH_sf"/>
</dbReference>
<dbReference type="EMBL" id="VWGG01000079">
    <property type="protein sequence ID" value="KAA4561172.1"/>
    <property type="molecule type" value="Genomic_DNA"/>
</dbReference>
<dbReference type="InterPro" id="IPR048020">
    <property type="entry name" value="Transpos_IS3"/>
</dbReference>
<dbReference type="InterPro" id="IPR050900">
    <property type="entry name" value="Transposase_IS3/IS150/IS904"/>
</dbReference>
<dbReference type="AlphaFoldDB" id="A0A642A5M0"/>
<reference evidence="2" key="1">
    <citation type="journal article" date="2019" name="Nat. Med.">
        <title>A library of human gut bacterial isolates paired with longitudinal multiomics data enables mechanistic microbiome research.</title>
        <authorList>
            <person name="Poyet M."/>
            <person name="Groussin M."/>
            <person name="Gibbons S.M."/>
            <person name="Avila-Pacheco J."/>
            <person name="Jiang X."/>
            <person name="Kearney S.M."/>
            <person name="Perrotta A.R."/>
            <person name="Berdy B."/>
            <person name="Zhao S."/>
            <person name="Lieberman T.D."/>
            <person name="Swanson P.K."/>
            <person name="Smith M."/>
            <person name="Roesemann S."/>
            <person name="Alexander J.E."/>
            <person name="Rich S.A."/>
            <person name="Livny J."/>
            <person name="Vlamakis H."/>
            <person name="Clish C."/>
            <person name="Bullock K."/>
            <person name="Deik A."/>
            <person name="Scott J."/>
            <person name="Pierce K.A."/>
            <person name="Xavier R.J."/>
            <person name="Alm E.J."/>
        </authorList>
    </citation>
    <scope>NUCLEOTIDE SEQUENCE</scope>
    <source>
        <strain evidence="2">BIOML-A32</strain>
    </source>
</reference>